<evidence type="ECO:0000313" key="2">
    <source>
        <dbReference type="EMBL" id="SDS83205.1"/>
    </source>
</evidence>
<keyword evidence="3" id="KW-1185">Reference proteome</keyword>
<protein>
    <submittedName>
        <fullName evidence="2">Uncharacterized protein</fullName>
    </submittedName>
</protein>
<gene>
    <name evidence="2" type="ORF">SAMN05444158_3377</name>
</gene>
<accession>A0A1H1VEW4</accession>
<keyword evidence="1" id="KW-0472">Membrane</keyword>
<reference evidence="3" key="1">
    <citation type="submission" date="2016-10" db="EMBL/GenBank/DDBJ databases">
        <authorList>
            <person name="Varghese N."/>
            <person name="Submissions S."/>
        </authorList>
    </citation>
    <scope>NUCLEOTIDE SEQUENCE [LARGE SCALE GENOMIC DNA]</scope>
    <source>
        <strain evidence="3">GAS369</strain>
    </source>
</reference>
<feature type="transmembrane region" description="Helical" evidence="1">
    <location>
        <begin position="6"/>
        <end position="25"/>
    </location>
</feature>
<dbReference type="EMBL" id="LT629750">
    <property type="protein sequence ID" value="SDS83205.1"/>
    <property type="molecule type" value="Genomic_DNA"/>
</dbReference>
<sequence>MLFSDSYLLYLTPALLLAAFILIGASVRILREYERAVVFTNDGQKCGCKLDRIQQGECVAALYGLGVPNQRPGAVAALARARRGK</sequence>
<evidence type="ECO:0000256" key="1">
    <source>
        <dbReference type="SAM" id="Phobius"/>
    </source>
</evidence>
<evidence type="ECO:0000313" key="3">
    <source>
        <dbReference type="Proteomes" id="UP000243904"/>
    </source>
</evidence>
<proteinExistence type="predicted"/>
<keyword evidence="1" id="KW-0812">Transmembrane</keyword>
<dbReference type="AlphaFoldDB" id="A0A1H1VEW4"/>
<name>A0A1H1VEW4_9BRAD</name>
<dbReference type="Proteomes" id="UP000243904">
    <property type="component" value="Chromosome I"/>
</dbReference>
<keyword evidence="1" id="KW-1133">Transmembrane helix</keyword>
<organism evidence="2 3">
    <name type="scientific">Bradyrhizobium canariense</name>
    <dbReference type="NCBI Taxonomy" id="255045"/>
    <lineage>
        <taxon>Bacteria</taxon>
        <taxon>Pseudomonadati</taxon>
        <taxon>Pseudomonadota</taxon>
        <taxon>Alphaproteobacteria</taxon>
        <taxon>Hyphomicrobiales</taxon>
        <taxon>Nitrobacteraceae</taxon>
        <taxon>Bradyrhizobium</taxon>
    </lineage>
</organism>